<evidence type="ECO:0000256" key="5">
    <source>
        <dbReference type="ARBA" id="ARBA00022989"/>
    </source>
</evidence>
<evidence type="ECO:0000313" key="10">
    <source>
        <dbReference type="EMBL" id="RZU53399.1"/>
    </source>
</evidence>
<evidence type="ECO:0000256" key="2">
    <source>
        <dbReference type="ARBA" id="ARBA00022448"/>
    </source>
</evidence>
<dbReference type="PANTHER" id="PTHR30561:SF1">
    <property type="entry name" value="MULTIDRUG TRANSPORTER EMRE"/>
    <property type="match status" value="1"/>
</dbReference>
<keyword evidence="4 7" id="KW-0812">Transmembrane</keyword>
<name>A0A4Q7ZSE9_9ACTN</name>
<feature type="transmembrane region" description="Helical" evidence="9">
    <location>
        <begin position="59"/>
        <end position="80"/>
    </location>
</feature>
<dbReference type="AlphaFoldDB" id="A0A4Q7ZSE9"/>
<dbReference type="PANTHER" id="PTHR30561">
    <property type="entry name" value="SMR FAMILY PROTON-DEPENDENT DRUG EFFLUX TRANSPORTER SUGE"/>
    <property type="match status" value="1"/>
</dbReference>
<keyword evidence="2" id="KW-0813">Transport</keyword>
<accession>A0A4Q7ZSE9</accession>
<comment type="similarity">
    <text evidence="7">Belongs to the drug/metabolite transporter (DMT) superfamily. Small multidrug resistance (SMR) (TC 2.A.7.1) family.</text>
</comment>
<evidence type="ECO:0000256" key="3">
    <source>
        <dbReference type="ARBA" id="ARBA00022475"/>
    </source>
</evidence>
<dbReference type="RefSeq" id="WP_165449609.1">
    <property type="nucleotide sequence ID" value="NZ_SHKY01000001.1"/>
</dbReference>
<feature type="transmembrane region" description="Helical" evidence="9">
    <location>
        <begin position="27"/>
        <end position="47"/>
    </location>
</feature>
<evidence type="ECO:0000256" key="7">
    <source>
        <dbReference type="RuleBase" id="RU003942"/>
    </source>
</evidence>
<dbReference type="InterPro" id="IPR045324">
    <property type="entry name" value="Small_multidrug_res"/>
</dbReference>
<keyword evidence="11" id="KW-1185">Reference proteome</keyword>
<keyword evidence="6 9" id="KW-0472">Membrane</keyword>
<organism evidence="10 11">
    <name type="scientific">Krasilnikovia cinnamomea</name>
    <dbReference type="NCBI Taxonomy" id="349313"/>
    <lineage>
        <taxon>Bacteria</taxon>
        <taxon>Bacillati</taxon>
        <taxon>Actinomycetota</taxon>
        <taxon>Actinomycetes</taxon>
        <taxon>Micromonosporales</taxon>
        <taxon>Micromonosporaceae</taxon>
        <taxon>Krasilnikovia</taxon>
    </lineage>
</organism>
<feature type="transmembrane region" description="Helical" evidence="9">
    <location>
        <begin position="86"/>
        <end position="104"/>
    </location>
</feature>
<dbReference type="SUPFAM" id="SSF103481">
    <property type="entry name" value="Multidrug resistance efflux transporter EmrE"/>
    <property type="match status" value="1"/>
</dbReference>
<reference evidence="10 11" key="1">
    <citation type="submission" date="2019-02" db="EMBL/GenBank/DDBJ databases">
        <title>Sequencing the genomes of 1000 actinobacteria strains.</title>
        <authorList>
            <person name="Klenk H.-P."/>
        </authorList>
    </citation>
    <scope>NUCLEOTIDE SEQUENCE [LARGE SCALE GENOMIC DNA]</scope>
    <source>
        <strain evidence="10 11">DSM 45162</strain>
    </source>
</reference>
<feature type="region of interest" description="Disordered" evidence="8">
    <location>
        <begin position="113"/>
        <end position="136"/>
    </location>
</feature>
<gene>
    <name evidence="10" type="ORF">EV385_5323</name>
</gene>
<dbReference type="Gene3D" id="1.10.3730.20">
    <property type="match status" value="1"/>
</dbReference>
<evidence type="ECO:0000256" key="8">
    <source>
        <dbReference type="SAM" id="MobiDB-lite"/>
    </source>
</evidence>
<dbReference type="GO" id="GO:0005886">
    <property type="term" value="C:plasma membrane"/>
    <property type="evidence" value="ECO:0007669"/>
    <property type="project" value="UniProtKB-SubCell"/>
</dbReference>
<evidence type="ECO:0000313" key="11">
    <source>
        <dbReference type="Proteomes" id="UP000292564"/>
    </source>
</evidence>
<proteinExistence type="inferred from homology"/>
<evidence type="ECO:0000256" key="6">
    <source>
        <dbReference type="ARBA" id="ARBA00023136"/>
    </source>
</evidence>
<comment type="subcellular location">
    <subcellularLocation>
        <location evidence="1 7">Cell membrane</location>
        <topology evidence="1 7">Multi-pass membrane protein</topology>
    </subcellularLocation>
</comment>
<dbReference type="Pfam" id="PF00893">
    <property type="entry name" value="Multi_Drug_Res"/>
    <property type="match status" value="1"/>
</dbReference>
<keyword evidence="5 9" id="KW-1133">Transmembrane helix</keyword>
<protein>
    <submittedName>
        <fullName evidence="10">Small multidrug resistance pump</fullName>
    </submittedName>
</protein>
<keyword evidence="3" id="KW-1003">Cell membrane</keyword>
<evidence type="ECO:0000256" key="9">
    <source>
        <dbReference type="SAM" id="Phobius"/>
    </source>
</evidence>
<dbReference type="Proteomes" id="UP000292564">
    <property type="component" value="Unassembled WGS sequence"/>
</dbReference>
<dbReference type="GO" id="GO:0022857">
    <property type="term" value="F:transmembrane transporter activity"/>
    <property type="evidence" value="ECO:0007669"/>
    <property type="project" value="InterPro"/>
</dbReference>
<sequence length="136" mass="13807">MTAWLLLSAAILSEVIATATLTASNGLSSRILTLVTAALYVVSYVCFARALKAGIEVGVAYAIWSGVGTAALAIIGAALFGEAMTARKITAIVLIIGGVTLLHLTGRPEAPARAASSHAVSQSLTAASEIDRRASP</sequence>
<evidence type="ECO:0000256" key="1">
    <source>
        <dbReference type="ARBA" id="ARBA00004651"/>
    </source>
</evidence>
<dbReference type="InterPro" id="IPR000390">
    <property type="entry name" value="Small_drug/metabolite_transptr"/>
</dbReference>
<comment type="caution">
    <text evidence="10">The sequence shown here is derived from an EMBL/GenBank/DDBJ whole genome shotgun (WGS) entry which is preliminary data.</text>
</comment>
<dbReference type="EMBL" id="SHKY01000001">
    <property type="protein sequence ID" value="RZU53399.1"/>
    <property type="molecule type" value="Genomic_DNA"/>
</dbReference>
<evidence type="ECO:0000256" key="4">
    <source>
        <dbReference type="ARBA" id="ARBA00022692"/>
    </source>
</evidence>
<dbReference type="InterPro" id="IPR037185">
    <property type="entry name" value="EmrE-like"/>
</dbReference>